<dbReference type="InterPro" id="IPR001841">
    <property type="entry name" value="Znf_RING"/>
</dbReference>
<keyword evidence="6" id="KW-0732">Signal</keyword>
<comment type="caution">
    <text evidence="8">The sequence shown here is derived from an EMBL/GenBank/DDBJ whole genome shotgun (WGS) entry which is preliminary data.</text>
</comment>
<keyword evidence="2 4" id="KW-0863">Zinc-finger</keyword>
<evidence type="ECO:0000256" key="2">
    <source>
        <dbReference type="ARBA" id="ARBA00022771"/>
    </source>
</evidence>
<dbReference type="InterPro" id="IPR013083">
    <property type="entry name" value="Znf_RING/FYVE/PHD"/>
</dbReference>
<dbReference type="InterPro" id="IPR018957">
    <property type="entry name" value="Znf_C3HC4_RING-type"/>
</dbReference>
<evidence type="ECO:0000313" key="8">
    <source>
        <dbReference type="EMBL" id="GHP06269.1"/>
    </source>
</evidence>
<dbReference type="OrthoDB" id="8062037at2759"/>
<dbReference type="PROSITE" id="PS50089">
    <property type="entry name" value="ZF_RING_2"/>
    <property type="match status" value="1"/>
</dbReference>
<evidence type="ECO:0000256" key="5">
    <source>
        <dbReference type="SAM" id="MobiDB-lite"/>
    </source>
</evidence>
<keyword evidence="9" id="KW-1185">Reference proteome</keyword>
<dbReference type="Pfam" id="PF00097">
    <property type="entry name" value="zf-C3HC4"/>
    <property type="match status" value="1"/>
</dbReference>
<dbReference type="SUPFAM" id="SSF57850">
    <property type="entry name" value="RING/U-box"/>
    <property type="match status" value="1"/>
</dbReference>
<keyword evidence="1" id="KW-0479">Metal-binding</keyword>
<evidence type="ECO:0000256" key="3">
    <source>
        <dbReference type="ARBA" id="ARBA00022833"/>
    </source>
</evidence>
<dbReference type="EMBL" id="BNJQ01000012">
    <property type="protein sequence ID" value="GHP06269.1"/>
    <property type="molecule type" value="Genomic_DNA"/>
</dbReference>
<accession>A0A830HM38</accession>
<sequence>MLNLLLLWGLIHTANALGNPHVRASLRRALDTQYEAIRNSLHRQFAIARGAAGITTSLTPDELVGFVARTNATLARMKNAETGSRLRCEVAYRPYAPMQGYGNHNAAFNWLRRALVRHSLTKAAAGEAIILVEEVPANDGGERRHISAATVAAARTFANSNTAAYAESAQHAASANVAAIAAADNDDDMPTTPTERLDGSTNDDEPWILVPLPARVCTLPQLVNQLLPMMDKIFAEPSGAISGSTSSRPRVQSDVDDHTCSICLDAYADTALACCHRFCDDCTSAWRRNGSGCPLCRAPLPDKVDEWCLIRTDAGQDDDDNTSSSGGVPLPTQENSSIPDNVTQEYIWEWCRNLPVFTY</sequence>
<dbReference type="AlphaFoldDB" id="A0A830HM38"/>
<evidence type="ECO:0000256" key="6">
    <source>
        <dbReference type="SAM" id="SignalP"/>
    </source>
</evidence>
<feature type="signal peptide" evidence="6">
    <location>
        <begin position="1"/>
        <end position="16"/>
    </location>
</feature>
<name>A0A830HM38_9CHLO</name>
<feature type="domain" description="RING-type" evidence="7">
    <location>
        <begin position="260"/>
        <end position="297"/>
    </location>
</feature>
<gene>
    <name evidence="8" type="ORF">PPROV_000501600</name>
</gene>
<evidence type="ECO:0000256" key="1">
    <source>
        <dbReference type="ARBA" id="ARBA00022723"/>
    </source>
</evidence>
<feature type="region of interest" description="Disordered" evidence="5">
    <location>
        <begin position="314"/>
        <end position="338"/>
    </location>
</feature>
<dbReference type="Proteomes" id="UP000660262">
    <property type="component" value="Unassembled WGS sequence"/>
</dbReference>
<feature type="region of interest" description="Disordered" evidence="5">
    <location>
        <begin position="183"/>
        <end position="204"/>
    </location>
</feature>
<keyword evidence="3" id="KW-0862">Zinc</keyword>
<feature type="compositionally biased region" description="Polar residues" evidence="5">
    <location>
        <begin position="322"/>
        <end position="338"/>
    </location>
</feature>
<feature type="chain" id="PRO_5032581812" description="RING-type domain-containing protein" evidence="6">
    <location>
        <begin position="17"/>
        <end position="359"/>
    </location>
</feature>
<dbReference type="PANTHER" id="PTHR45969">
    <property type="entry name" value="RING ZINC FINGER PROTEIN-RELATED"/>
    <property type="match status" value="1"/>
</dbReference>
<evidence type="ECO:0000313" key="9">
    <source>
        <dbReference type="Proteomes" id="UP000660262"/>
    </source>
</evidence>
<evidence type="ECO:0000259" key="7">
    <source>
        <dbReference type="PROSITE" id="PS50089"/>
    </source>
</evidence>
<dbReference type="GO" id="GO:0008270">
    <property type="term" value="F:zinc ion binding"/>
    <property type="evidence" value="ECO:0007669"/>
    <property type="project" value="UniProtKB-KW"/>
</dbReference>
<protein>
    <recommendedName>
        <fullName evidence="7">RING-type domain-containing protein</fullName>
    </recommendedName>
</protein>
<dbReference type="Gene3D" id="3.30.40.10">
    <property type="entry name" value="Zinc/RING finger domain, C3HC4 (zinc finger)"/>
    <property type="match status" value="1"/>
</dbReference>
<evidence type="ECO:0000256" key="4">
    <source>
        <dbReference type="PROSITE-ProRule" id="PRU00175"/>
    </source>
</evidence>
<reference evidence="8" key="1">
    <citation type="submission" date="2020-10" db="EMBL/GenBank/DDBJ databases">
        <title>Unveiling of a novel bifunctional photoreceptor, Dualchrome1, isolated from a cosmopolitan green alga.</title>
        <authorList>
            <person name="Suzuki S."/>
            <person name="Kawachi M."/>
        </authorList>
    </citation>
    <scope>NUCLEOTIDE SEQUENCE</scope>
    <source>
        <strain evidence="8">NIES 2893</strain>
    </source>
</reference>
<proteinExistence type="predicted"/>
<organism evidence="8 9">
    <name type="scientific">Pycnococcus provasolii</name>
    <dbReference type="NCBI Taxonomy" id="41880"/>
    <lineage>
        <taxon>Eukaryota</taxon>
        <taxon>Viridiplantae</taxon>
        <taxon>Chlorophyta</taxon>
        <taxon>Pseudoscourfieldiophyceae</taxon>
        <taxon>Pseudoscourfieldiales</taxon>
        <taxon>Pycnococcaceae</taxon>
        <taxon>Pycnococcus</taxon>
    </lineage>
</organism>
<dbReference type="SMART" id="SM00184">
    <property type="entry name" value="RING"/>
    <property type="match status" value="1"/>
</dbReference>